<comment type="subunit">
    <text evidence="4">Homohexamer; trimer of dimers.</text>
</comment>
<dbReference type="Pfam" id="PF17668">
    <property type="entry name" value="Acetyltransf_17"/>
    <property type="match status" value="1"/>
</dbReference>
<keyword evidence="7" id="KW-1185">Reference proteome</keyword>
<proteinExistence type="inferred from homology"/>
<sequence length="409" mass="44408">MTIELRVLRASEWDGWYDGLNLAFGGVPQSPERRELIRDITVAERSLAAWDGDLCVGTAGSFRFGVAVPGGGLAVMAGVSLVTVAATHRRRGVLTSMMRRQLDDFRAWGEPLAILGASEPAIYGRFGYGPSTHLLKADIDTSRVRLTVPEGTDEVGLREVPPGDSLADCEAVYAELVPARPGMIARLPGWERLGVLDVPEFREGTSHLRCVVAERDGRTTGYVRFRVRPTWDDAGPKGSVEVQDLFALDPASRAALMRHLFGIDLTSTVSLGNCPVDDAWQHLVSDIRRCAVRINDGGHVRLVEVGAALEARTYRVPVDVVFDVKDAFCPWNEGRWRLSGDPKGATCERTGDPADLALDVRDLGTVYLGGTRLTELAAAGRVRELRPGALAEATTAFTSDTAPWVPHDI</sequence>
<dbReference type="PROSITE" id="PS51186">
    <property type="entry name" value="GNAT"/>
    <property type="match status" value="1"/>
</dbReference>
<evidence type="ECO:0000256" key="4">
    <source>
        <dbReference type="HAMAP-Rule" id="MF_01812"/>
    </source>
</evidence>
<evidence type="ECO:0000313" key="7">
    <source>
        <dbReference type="Proteomes" id="UP000186455"/>
    </source>
</evidence>
<dbReference type="SUPFAM" id="SSF55729">
    <property type="entry name" value="Acyl-CoA N-acyltransferases (Nat)"/>
    <property type="match status" value="1"/>
</dbReference>
<evidence type="ECO:0000256" key="1">
    <source>
        <dbReference type="ARBA" id="ARBA00009213"/>
    </source>
</evidence>
<feature type="binding site" evidence="4">
    <location>
        <begin position="118"/>
        <end position="119"/>
    </location>
    <ligand>
        <name>acetyl-CoA</name>
        <dbReference type="ChEBI" id="CHEBI:57288"/>
    </ligand>
</feature>
<keyword evidence="2 4" id="KW-0808">Transferase</keyword>
<dbReference type="Gene3D" id="3.40.630.30">
    <property type="match status" value="2"/>
</dbReference>
<dbReference type="Pfam" id="PF13530">
    <property type="entry name" value="SCP2_2"/>
    <property type="match status" value="1"/>
</dbReference>
<dbReference type="EMBL" id="LFBV01000003">
    <property type="protein sequence ID" value="OKH94127.1"/>
    <property type="molecule type" value="Genomic_DNA"/>
</dbReference>
<comment type="caution">
    <text evidence="6">The sequence shown here is derived from an EMBL/GenBank/DDBJ whole genome shotgun (WGS) entry which is preliminary data.</text>
</comment>
<dbReference type="FunFam" id="3.30.1050.10:FF:000008">
    <property type="entry name" value="N-acetyltransferase Eis"/>
    <property type="match status" value="1"/>
</dbReference>
<dbReference type="InterPro" id="IPR051554">
    <property type="entry name" value="Acetyltransferase_Eis"/>
</dbReference>
<dbReference type="InterPro" id="IPR025559">
    <property type="entry name" value="Eis_dom"/>
</dbReference>
<dbReference type="InterPro" id="IPR000182">
    <property type="entry name" value="GNAT_dom"/>
</dbReference>
<dbReference type="InterPro" id="IPR016181">
    <property type="entry name" value="Acyl_CoA_acyltransferase"/>
</dbReference>
<dbReference type="AlphaFoldDB" id="A0A1Q4V8K2"/>
<dbReference type="GO" id="GO:0030649">
    <property type="term" value="P:aminoglycoside antibiotic catabolic process"/>
    <property type="evidence" value="ECO:0007669"/>
    <property type="project" value="TreeGrafter"/>
</dbReference>
<comment type="similarity">
    <text evidence="1 4">Belongs to the acetyltransferase Eis family.</text>
</comment>
<dbReference type="NCBIfam" id="NF002367">
    <property type="entry name" value="PRK01346.1-4"/>
    <property type="match status" value="1"/>
</dbReference>
<comment type="caution">
    <text evidence="4">Lacks conserved residue(s) required for the propagation of feature annotation.</text>
</comment>
<feature type="active site" description="Proton donor" evidence="4">
    <location>
        <position position="123"/>
    </location>
</feature>
<feature type="binding site" evidence="4">
    <location>
        <begin position="82"/>
        <end position="84"/>
    </location>
    <ligand>
        <name>acetyl-CoA</name>
        <dbReference type="ChEBI" id="CHEBI:57288"/>
    </ligand>
</feature>
<accession>A0A1Q4V8K2</accession>
<dbReference type="SUPFAM" id="SSF55718">
    <property type="entry name" value="SCP-like"/>
    <property type="match status" value="1"/>
</dbReference>
<dbReference type="GO" id="GO:0034069">
    <property type="term" value="F:aminoglycoside N-acetyltransferase activity"/>
    <property type="evidence" value="ECO:0007669"/>
    <property type="project" value="TreeGrafter"/>
</dbReference>
<dbReference type="InterPro" id="IPR041380">
    <property type="entry name" value="Acetyltransf_17"/>
</dbReference>
<dbReference type="STRING" id="1048205.AB852_16000"/>
<protein>
    <recommendedName>
        <fullName evidence="5">N-acetyltransferase domain-containing protein</fullName>
    </recommendedName>
</protein>
<evidence type="ECO:0000313" key="6">
    <source>
        <dbReference type="EMBL" id="OKH94127.1"/>
    </source>
</evidence>
<dbReference type="InterPro" id="IPR036527">
    <property type="entry name" value="SCP2_sterol-bd_dom_sf"/>
</dbReference>
<dbReference type="Proteomes" id="UP000186455">
    <property type="component" value="Unassembled WGS sequence"/>
</dbReference>
<dbReference type="InterPro" id="IPR022902">
    <property type="entry name" value="NAcTrfase_Eis"/>
</dbReference>
<gene>
    <name evidence="6" type="ORF">AB852_16000</name>
</gene>
<feature type="binding site" evidence="4">
    <location>
        <begin position="90"/>
        <end position="95"/>
    </location>
    <ligand>
        <name>acetyl-CoA</name>
        <dbReference type="ChEBI" id="CHEBI:57288"/>
    </ligand>
</feature>
<evidence type="ECO:0000256" key="2">
    <source>
        <dbReference type="ARBA" id="ARBA00022679"/>
    </source>
</evidence>
<dbReference type="Pfam" id="PF13527">
    <property type="entry name" value="Acetyltransf_9"/>
    <property type="match status" value="1"/>
</dbReference>
<dbReference type="HAMAP" id="MF_01812">
    <property type="entry name" value="Eis"/>
    <property type="match status" value="1"/>
</dbReference>
<name>A0A1Q4V8K2_9ACTN</name>
<evidence type="ECO:0000256" key="3">
    <source>
        <dbReference type="ARBA" id="ARBA00023315"/>
    </source>
</evidence>
<dbReference type="PANTHER" id="PTHR37817:SF1">
    <property type="entry name" value="N-ACETYLTRANSFERASE EIS"/>
    <property type="match status" value="1"/>
</dbReference>
<keyword evidence="3 4" id="KW-0012">Acyltransferase</keyword>
<dbReference type="RefSeq" id="WP_073788710.1">
    <property type="nucleotide sequence ID" value="NZ_LFBV01000003.1"/>
</dbReference>
<dbReference type="Gene3D" id="3.30.1050.10">
    <property type="entry name" value="SCP2 sterol-binding domain"/>
    <property type="match status" value="1"/>
</dbReference>
<evidence type="ECO:0000259" key="5">
    <source>
        <dbReference type="PROSITE" id="PS51186"/>
    </source>
</evidence>
<dbReference type="PANTHER" id="PTHR37817">
    <property type="entry name" value="N-ACETYLTRANSFERASE EIS"/>
    <property type="match status" value="1"/>
</dbReference>
<feature type="domain" description="N-acetyltransferase" evidence="5">
    <location>
        <begin position="3"/>
        <end position="149"/>
    </location>
</feature>
<organism evidence="6 7">
    <name type="scientific">Streptomyces uncialis</name>
    <dbReference type="NCBI Taxonomy" id="1048205"/>
    <lineage>
        <taxon>Bacteria</taxon>
        <taxon>Bacillati</taxon>
        <taxon>Actinomycetota</taxon>
        <taxon>Actinomycetes</taxon>
        <taxon>Kitasatosporales</taxon>
        <taxon>Streptomycetaceae</taxon>
        <taxon>Streptomyces</taxon>
    </lineage>
</organism>
<reference evidence="6 7" key="1">
    <citation type="submission" date="2015-06" db="EMBL/GenBank/DDBJ databases">
        <title>Cloning and characterization of the uncialamcin biosynthetic gene cluster.</title>
        <authorList>
            <person name="Yan X."/>
            <person name="Huang T."/>
            <person name="Ge H."/>
            <person name="Shen B."/>
        </authorList>
    </citation>
    <scope>NUCLEOTIDE SEQUENCE [LARGE SCALE GENOMIC DNA]</scope>
    <source>
        <strain evidence="6 7">DCA2648</strain>
    </source>
</reference>